<keyword evidence="2" id="KW-0813">Transport</keyword>
<organism evidence="8 9">
    <name type="scientific">Sporisorium reilianum f. sp. reilianum</name>
    <dbReference type="NCBI Taxonomy" id="72559"/>
    <lineage>
        <taxon>Eukaryota</taxon>
        <taxon>Fungi</taxon>
        <taxon>Dikarya</taxon>
        <taxon>Basidiomycota</taxon>
        <taxon>Ustilaginomycotina</taxon>
        <taxon>Ustilaginomycetes</taxon>
        <taxon>Ustilaginales</taxon>
        <taxon>Ustilaginaceae</taxon>
        <taxon>Sporisorium</taxon>
    </lineage>
</organism>
<feature type="compositionally biased region" description="Polar residues" evidence="7">
    <location>
        <begin position="218"/>
        <end position="227"/>
    </location>
</feature>
<dbReference type="Pfam" id="PF25539">
    <property type="entry name" value="Bestrophin_2"/>
    <property type="match status" value="1"/>
</dbReference>
<evidence type="ECO:0000256" key="1">
    <source>
        <dbReference type="ARBA" id="ARBA00004141"/>
    </source>
</evidence>
<evidence type="ECO:0000256" key="2">
    <source>
        <dbReference type="ARBA" id="ARBA00022448"/>
    </source>
</evidence>
<keyword evidence="6" id="KW-0472">Membrane</keyword>
<proteinExistence type="predicted"/>
<evidence type="ECO:0000256" key="7">
    <source>
        <dbReference type="SAM" id="MobiDB-lite"/>
    </source>
</evidence>
<evidence type="ECO:0000256" key="6">
    <source>
        <dbReference type="ARBA" id="ARBA00023136"/>
    </source>
</evidence>
<sequence>MIDPILSHLRAHTRDALHPTVLALIWLGVLLLIKRACLAQTPATWPARARSSLDASYLSLGSGSDSRRDADELWKHLEWASYRIIASLSPVTGLLLAFRSNSAIERWSTARRKWSDVQATSRSLLRLLSASLLAHGRTEMVPGAASVRDFAEKQERRRKAEATLATIPFFSITLMCEMRGRALHLSPGREQSLLRTDLVDVLPPSLIAIANRHHGDDSSGTNENDTASDQEKRKQLANLNSPHTFREAAHATHRSDSSTANLALTSLVLLQQALDSLHSTSQLTSPVYAHSIGLLNGLSSHMTELERVRDTPIPLSVSTHFSRLLMIHSCLLPVVVVQRLNGERWWLCALVVGVVTSMLYGVDSFAAKLGQPMGLDREDLPLEKYVADVQNEWQEVTRAVSSIP</sequence>
<gene>
    <name evidence="8" type="ORF">SRS1_14249</name>
</gene>
<keyword evidence="4" id="KW-1133">Transmembrane helix</keyword>
<evidence type="ECO:0000256" key="5">
    <source>
        <dbReference type="ARBA" id="ARBA00023065"/>
    </source>
</evidence>
<dbReference type="GO" id="GO:0005254">
    <property type="term" value="F:chloride channel activity"/>
    <property type="evidence" value="ECO:0007669"/>
    <property type="project" value="InterPro"/>
</dbReference>
<dbReference type="EMBL" id="LT795061">
    <property type="protein sequence ID" value="SJX63493.1"/>
    <property type="molecule type" value="Genomic_DNA"/>
</dbReference>
<evidence type="ECO:0000313" key="9">
    <source>
        <dbReference type="Proteomes" id="UP000239563"/>
    </source>
</evidence>
<dbReference type="InterPro" id="IPR044669">
    <property type="entry name" value="YneE/VCCN1/2-like"/>
</dbReference>
<dbReference type="PANTHER" id="PTHR33281">
    <property type="entry name" value="UPF0187 PROTEIN YNEE"/>
    <property type="match status" value="1"/>
</dbReference>
<keyword evidence="3" id="KW-0812">Transmembrane</keyword>
<dbReference type="Proteomes" id="UP000239563">
    <property type="component" value="Chromosome VIII"/>
</dbReference>
<evidence type="ECO:0000256" key="4">
    <source>
        <dbReference type="ARBA" id="ARBA00022989"/>
    </source>
</evidence>
<evidence type="ECO:0000313" key="8">
    <source>
        <dbReference type="EMBL" id="SJX63493.1"/>
    </source>
</evidence>
<accession>A0A2N8UGF8</accession>
<feature type="region of interest" description="Disordered" evidence="7">
    <location>
        <begin position="211"/>
        <end position="233"/>
    </location>
</feature>
<keyword evidence="5" id="KW-0406">Ion transport</keyword>
<evidence type="ECO:0000256" key="3">
    <source>
        <dbReference type="ARBA" id="ARBA00022692"/>
    </source>
</evidence>
<dbReference type="GO" id="GO:0016020">
    <property type="term" value="C:membrane"/>
    <property type="evidence" value="ECO:0007669"/>
    <property type="project" value="UniProtKB-SubCell"/>
</dbReference>
<name>A0A2N8UGF8_9BASI</name>
<dbReference type="PANTHER" id="PTHR33281:SF21">
    <property type="entry name" value="MEMBRANE PROTEIN"/>
    <property type="match status" value="1"/>
</dbReference>
<dbReference type="AlphaFoldDB" id="A0A2N8UGF8"/>
<comment type="subcellular location">
    <subcellularLocation>
        <location evidence="1">Membrane</location>
        <topology evidence="1">Multi-pass membrane protein</topology>
    </subcellularLocation>
</comment>
<reference evidence="8 9" key="1">
    <citation type="submission" date="2017-02" db="EMBL/GenBank/DDBJ databases">
        <authorList>
            <person name="Peterson S.W."/>
        </authorList>
    </citation>
    <scope>NUCLEOTIDE SEQUENCE [LARGE SCALE GENOMIC DNA]</scope>
    <source>
        <strain evidence="8 9">SRS1_H2-8</strain>
    </source>
</reference>
<protein>
    <submittedName>
        <fullName evidence="8">Uncharacterized protein</fullName>
    </submittedName>
</protein>